<evidence type="ECO:0000256" key="1">
    <source>
        <dbReference type="SAM" id="MobiDB-lite"/>
    </source>
</evidence>
<feature type="region of interest" description="Disordered" evidence="1">
    <location>
        <begin position="221"/>
        <end position="240"/>
    </location>
</feature>
<comment type="caution">
    <text evidence="2">The sequence shown here is derived from an EMBL/GenBank/DDBJ whole genome shotgun (WGS) entry which is preliminary data.</text>
</comment>
<feature type="compositionally biased region" description="Polar residues" evidence="1">
    <location>
        <begin position="18"/>
        <end position="33"/>
    </location>
</feature>
<evidence type="ECO:0000313" key="2">
    <source>
        <dbReference type="EMBL" id="KMQ87032.1"/>
    </source>
</evidence>
<dbReference type="AlphaFoldDB" id="A0A0J7K9M3"/>
<reference evidence="2 3" key="1">
    <citation type="submission" date="2015-04" db="EMBL/GenBank/DDBJ databases">
        <title>Lasius niger genome sequencing.</title>
        <authorList>
            <person name="Konorov E.A."/>
            <person name="Nikitin M.A."/>
            <person name="Kirill M.V."/>
            <person name="Chang P."/>
        </authorList>
    </citation>
    <scope>NUCLEOTIDE SEQUENCE [LARGE SCALE GENOMIC DNA]</scope>
    <source>
        <tissue evidence="2">Whole</tissue>
    </source>
</reference>
<feature type="region of interest" description="Disordered" evidence="1">
    <location>
        <begin position="18"/>
        <end position="39"/>
    </location>
</feature>
<dbReference type="PaxDb" id="67767-A0A0J7K9M3"/>
<feature type="region of interest" description="Disordered" evidence="1">
    <location>
        <begin position="154"/>
        <end position="174"/>
    </location>
</feature>
<sequence>MLHNYEETKRKECLEQQENTVSVENTGSAGNTESIKENIERRISPTEDLFKLNMLMKNVVCNRNAYEIPEVFHYNKKAKRKEYQVQHKNTVSVGNTGGAENTKSIRENIKRKISPTEDLFKLNMLMKNVVCNRNASYETPKVFHYNGKAKRKECQVQHKNTTSVENTGGTENTESIGKNIKRKISPTENLYKLNMLVKNALCNRNASDETPEVLNHYAKTEEECQEQQEINKTTGESTERENAPMGILKIMHDVMEKRVLPNDLTEYLNSYERVKEIECQVQQENNISSGEITERKNTSEIFLKMMNNATTEEYVSPENLTKYLNSYGKAEGKEHEK</sequence>
<protein>
    <submittedName>
        <fullName evidence="2">Uncharacterized protein</fullName>
    </submittedName>
</protein>
<feature type="compositionally biased region" description="Polar residues" evidence="1">
    <location>
        <begin position="227"/>
        <end position="236"/>
    </location>
</feature>
<proteinExistence type="predicted"/>
<feature type="compositionally biased region" description="Polar residues" evidence="1">
    <location>
        <begin position="157"/>
        <end position="174"/>
    </location>
</feature>
<dbReference type="Proteomes" id="UP000036403">
    <property type="component" value="Unassembled WGS sequence"/>
</dbReference>
<organism evidence="2 3">
    <name type="scientific">Lasius niger</name>
    <name type="common">Black garden ant</name>
    <dbReference type="NCBI Taxonomy" id="67767"/>
    <lineage>
        <taxon>Eukaryota</taxon>
        <taxon>Metazoa</taxon>
        <taxon>Ecdysozoa</taxon>
        <taxon>Arthropoda</taxon>
        <taxon>Hexapoda</taxon>
        <taxon>Insecta</taxon>
        <taxon>Pterygota</taxon>
        <taxon>Neoptera</taxon>
        <taxon>Endopterygota</taxon>
        <taxon>Hymenoptera</taxon>
        <taxon>Apocrita</taxon>
        <taxon>Aculeata</taxon>
        <taxon>Formicoidea</taxon>
        <taxon>Formicidae</taxon>
        <taxon>Formicinae</taxon>
        <taxon>Lasius</taxon>
        <taxon>Lasius</taxon>
    </lineage>
</organism>
<accession>A0A0J7K9M3</accession>
<name>A0A0J7K9M3_LASNI</name>
<dbReference type="EMBL" id="LBMM01011099">
    <property type="protein sequence ID" value="KMQ87032.1"/>
    <property type="molecule type" value="Genomic_DNA"/>
</dbReference>
<keyword evidence="3" id="KW-1185">Reference proteome</keyword>
<gene>
    <name evidence="2" type="ORF">RF55_13804</name>
</gene>
<evidence type="ECO:0000313" key="3">
    <source>
        <dbReference type="Proteomes" id="UP000036403"/>
    </source>
</evidence>